<dbReference type="SUPFAM" id="SSF54292">
    <property type="entry name" value="2Fe-2S ferredoxin-like"/>
    <property type="match status" value="1"/>
</dbReference>
<dbReference type="SUPFAM" id="SSF63380">
    <property type="entry name" value="Riboflavin synthase domain-like"/>
    <property type="match status" value="1"/>
</dbReference>
<dbReference type="Proteomes" id="UP000075606">
    <property type="component" value="Unassembled WGS sequence"/>
</dbReference>
<dbReference type="InterPro" id="IPR012675">
    <property type="entry name" value="Beta-grasp_dom_sf"/>
</dbReference>
<evidence type="ECO:0000256" key="3">
    <source>
        <dbReference type="ARBA" id="ARBA00022714"/>
    </source>
</evidence>
<evidence type="ECO:0000256" key="6">
    <source>
        <dbReference type="ARBA" id="ARBA00023002"/>
    </source>
</evidence>
<dbReference type="CDD" id="cd00207">
    <property type="entry name" value="fer2"/>
    <property type="match status" value="1"/>
</dbReference>
<evidence type="ECO:0000313" key="12">
    <source>
        <dbReference type="Proteomes" id="UP000075606"/>
    </source>
</evidence>
<dbReference type="InterPro" id="IPR011884">
    <property type="entry name" value="PaaE"/>
</dbReference>
<keyword evidence="7" id="KW-0408">Iron</keyword>
<evidence type="ECO:0000259" key="9">
    <source>
        <dbReference type="PROSITE" id="PS51085"/>
    </source>
</evidence>
<organism evidence="11 12">
    <name type="scientific">Roseivirga spongicola</name>
    <dbReference type="NCBI Taxonomy" id="333140"/>
    <lineage>
        <taxon>Bacteria</taxon>
        <taxon>Pseudomonadati</taxon>
        <taxon>Bacteroidota</taxon>
        <taxon>Cytophagia</taxon>
        <taxon>Cytophagales</taxon>
        <taxon>Roseivirgaceae</taxon>
        <taxon>Roseivirga</taxon>
    </lineage>
</organism>
<dbReference type="GO" id="GO:0050660">
    <property type="term" value="F:flavin adenine dinucleotide binding"/>
    <property type="evidence" value="ECO:0007669"/>
    <property type="project" value="TreeGrafter"/>
</dbReference>
<keyword evidence="12" id="KW-1185">Reference proteome</keyword>
<dbReference type="Gene3D" id="3.10.20.30">
    <property type="match status" value="1"/>
</dbReference>
<dbReference type="Pfam" id="PF00111">
    <property type="entry name" value="Fer2"/>
    <property type="match status" value="1"/>
</dbReference>
<dbReference type="AlphaFoldDB" id="A0A150X5J0"/>
<keyword evidence="4" id="KW-0479">Metal-binding</keyword>
<dbReference type="OrthoDB" id="9789468at2"/>
<accession>A0A150X5J0</accession>
<dbReference type="PROSITE" id="PS00197">
    <property type="entry name" value="2FE2S_FER_1"/>
    <property type="match status" value="1"/>
</dbReference>
<dbReference type="InterPro" id="IPR017927">
    <property type="entry name" value="FAD-bd_FR_type"/>
</dbReference>
<dbReference type="GO" id="GO:0016491">
    <property type="term" value="F:oxidoreductase activity"/>
    <property type="evidence" value="ECO:0007669"/>
    <property type="project" value="UniProtKB-KW"/>
</dbReference>
<dbReference type="Pfam" id="PF00970">
    <property type="entry name" value="FAD_binding_6"/>
    <property type="match status" value="1"/>
</dbReference>
<dbReference type="InterPro" id="IPR008333">
    <property type="entry name" value="Cbr1-like_FAD-bd_dom"/>
</dbReference>
<sequence>MAFYPLKVKDLYHPTEDSAAVSFDIPENLKDDFQYKQGQYLTLRETINGDEVRRSYSICSCPLDNELTVAIKRVEGGLFSNFANDQLKVGDMVEVMPPNGRFYSELNPENEKTYVAFAGGSGITPIISIIETTLRTEPNSHFTLFYANRKSASIIFQERLEALKNKYMNRFVLHHVLSDEVVEMDMYQGYIDQEKVKRFAQVFFNVDSVDEFFTCGPEPMMLSIRDSLLELEVPTKKIHMELFTSPLGKLGGGKKKEQTHEQAKSEVTVVLDGNNYTFPYDSRESILDVAILNGLDLPYACKGGVCSTCICKVEEGSVDMEVNYALEPDELANGMVLSCQSYPKTETVKLNFDV</sequence>
<evidence type="ECO:0000256" key="4">
    <source>
        <dbReference type="ARBA" id="ARBA00022723"/>
    </source>
</evidence>
<reference evidence="11 12" key="1">
    <citation type="submission" date="2016-01" db="EMBL/GenBank/DDBJ databases">
        <title>Genome sequencing of Roseivirga spongicola UST030701-084.</title>
        <authorList>
            <person name="Selvaratnam C."/>
            <person name="Thevarajoo S."/>
            <person name="Goh K.M."/>
            <person name="Ee R."/>
            <person name="Chan K.-G."/>
            <person name="Chong C.S."/>
        </authorList>
    </citation>
    <scope>NUCLEOTIDE SEQUENCE [LARGE SCALE GENOMIC DNA]</scope>
    <source>
        <strain evidence="11 12">UST030701-084</strain>
    </source>
</reference>
<dbReference type="GO" id="GO:0046872">
    <property type="term" value="F:metal ion binding"/>
    <property type="evidence" value="ECO:0007669"/>
    <property type="project" value="UniProtKB-KW"/>
</dbReference>
<comment type="caution">
    <text evidence="11">The sequence shown here is derived from an EMBL/GenBank/DDBJ whole genome shotgun (WGS) entry which is preliminary data.</text>
</comment>
<evidence type="ECO:0000259" key="10">
    <source>
        <dbReference type="PROSITE" id="PS51384"/>
    </source>
</evidence>
<dbReference type="EMBL" id="LRPC01000028">
    <property type="protein sequence ID" value="KYG73995.1"/>
    <property type="molecule type" value="Genomic_DNA"/>
</dbReference>
<protein>
    <submittedName>
        <fullName evidence="11">Phenylacetic acid degradation protein</fullName>
    </submittedName>
</protein>
<dbReference type="Gene3D" id="3.40.50.80">
    <property type="entry name" value="Nucleotide-binding domain of ferredoxin-NADP reductase (FNR) module"/>
    <property type="match status" value="1"/>
</dbReference>
<dbReference type="RefSeq" id="WP_068223232.1">
    <property type="nucleotide sequence ID" value="NZ_CP139724.1"/>
</dbReference>
<dbReference type="NCBIfam" id="TIGR02160">
    <property type="entry name" value="PA_CoA_Oxy5"/>
    <property type="match status" value="1"/>
</dbReference>
<dbReference type="GO" id="GO:0051537">
    <property type="term" value="F:2 iron, 2 sulfur cluster binding"/>
    <property type="evidence" value="ECO:0007669"/>
    <property type="project" value="UniProtKB-KW"/>
</dbReference>
<dbReference type="InterPro" id="IPR050415">
    <property type="entry name" value="MRET"/>
</dbReference>
<name>A0A150X5J0_9BACT</name>
<evidence type="ECO:0000256" key="5">
    <source>
        <dbReference type="ARBA" id="ARBA00022827"/>
    </source>
</evidence>
<proteinExistence type="predicted"/>
<evidence type="ECO:0000256" key="7">
    <source>
        <dbReference type="ARBA" id="ARBA00023004"/>
    </source>
</evidence>
<dbReference type="InterPro" id="IPR001041">
    <property type="entry name" value="2Fe-2S_ferredoxin-type"/>
</dbReference>
<dbReference type="InterPro" id="IPR001433">
    <property type="entry name" value="OxRdtase_FAD/NAD-bd"/>
</dbReference>
<keyword evidence="5" id="KW-0274">FAD</keyword>
<dbReference type="CDD" id="cd06214">
    <property type="entry name" value="PA_degradation_oxidoreductase_like"/>
    <property type="match status" value="1"/>
</dbReference>
<comment type="cofactor">
    <cofactor evidence="1">
        <name>FAD</name>
        <dbReference type="ChEBI" id="CHEBI:57692"/>
    </cofactor>
</comment>
<gene>
    <name evidence="11" type="ORF">AWW68_15135</name>
</gene>
<dbReference type="GO" id="GO:0010124">
    <property type="term" value="P:phenylacetate catabolic process"/>
    <property type="evidence" value="ECO:0007669"/>
    <property type="project" value="InterPro"/>
</dbReference>
<dbReference type="PANTHER" id="PTHR47354">
    <property type="entry name" value="NADH OXIDOREDUCTASE HCR"/>
    <property type="match status" value="1"/>
</dbReference>
<dbReference type="Pfam" id="PF00175">
    <property type="entry name" value="NAD_binding_1"/>
    <property type="match status" value="1"/>
</dbReference>
<dbReference type="InterPro" id="IPR001709">
    <property type="entry name" value="Flavoprot_Pyr_Nucl_cyt_Rdtase"/>
</dbReference>
<evidence type="ECO:0000256" key="1">
    <source>
        <dbReference type="ARBA" id="ARBA00001974"/>
    </source>
</evidence>
<dbReference type="PROSITE" id="PS51384">
    <property type="entry name" value="FAD_FR"/>
    <property type="match status" value="1"/>
</dbReference>
<dbReference type="PRINTS" id="PR00406">
    <property type="entry name" value="CYTB5RDTASE"/>
</dbReference>
<evidence type="ECO:0000256" key="8">
    <source>
        <dbReference type="ARBA" id="ARBA00023014"/>
    </source>
</evidence>
<evidence type="ECO:0000256" key="2">
    <source>
        <dbReference type="ARBA" id="ARBA00022630"/>
    </source>
</evidence>
<dbReference type="STRING" id="333140.AWW68_15135"/>
<keyword evidence="3" id="KW-0001">2Fe-2S</keyword>
<feature type="domain" description="2Fe-2S ferredoxin-type" evidence="9">
    <location>
        <begin position="265"/>
        <end position="354"/>
    </location>
</feature>
<dbReference type="InterPro" id="IPR036010">
    <property type="entry name" value="2Fe-2S_ferredoxin-like_sf"/>
</dbReference>
<dbReference type="InterPro" id="IPR039261">
    <property type="entry name" value="FNR_nucleotide-bd"/>
</dbReference>
<keyword evidence="2" id="KW-0285">Flavoprotein</keyword>
<evidence type="ECO:0000313" key="11">
    <source>
        <dbReference type="EMBL" id="KYG73995.1"/>
    </source>
</evidence>
<dbReference type="PRINTS" id="PR00371">
    <property type="entry name" value="FPNCR"/>
</dbReference>
<dbReference type="PROSITE" id="PS51085">
    <property type="entry name" value="2FE2S_FER_2"/>
    <property type="match status" value="1"/>
</dbReference>
<dbReference type="Gene3D" id="2.40.30.10">
    <property type="entry name" value="Translation factors"/>
    <property type="match status" value="1"/>
</dbReference>
<keyword evidence="6" id="KW-0560">Oxidoreductase</keyword>
<dbReference type="PANTHER" id="PTHR47354:SF8">
    <property type="entry name" value="1,2-PHENYLACETYL-COA EPOXIDASE, SUBUNIT E"/>
    <property type="match status" value="1"/>
</dbReference>
<dbReference type="InterPro" id="IPR017938">
    <property type="entry name" value="Riboflavin_synthase-like_b-brl"/>
</dbReference>
<feature type="domain" description="FAD-binding FR-type" evidence="10">
    <location>
        <begin position="1"/>
        <end position="105"/>
    </location>
</feature>
<dbReference type="SUPFAM" id="SSF52343">
    <property type="entry name" value="Ferredoxin reductase-like, C-terminal NADP-linked domain"/>
    <property type="match status" value="1"/>
</dbReference>
<keyword evidence="8" id="KW-0411">Iron-sulfur</keyword>
<dbReference type="InterPro" id="IPR006058">
    <property type="entry name" value="2Fe2S_fd_BS"/>
</dbReference>